<name>A0A4Y2KAI4_ARAVE</name>
<organism evidence="1 2">
    <name type="scientific">Araneus ventricosus</name>
    <name type="common">Orbweaver spider</name>
    <name type="synonym">Epeira ventricosa</name>
    <dbReference type="NCBI Taxonomy" id="182803"/>
    <lineage>
        <taxon>Eukaryota</taxon>
        <taxon>Metazoa</taxon>
        <taxon>Ecdysozoa</taxon>
        <taxon>Arthropoda</taxon>
        <taxon>Chelicerata</taxon>
        <taxon>Arachnida</taxon>
        <taxon>Araneae</taxon>
        <taxon>Araneomorphae</taxon>
        <taxon>Entelegynae</taxon>
        <taxon>Araneoidea</taxon>
        <taxon>Araneidae</taxon>
        <taxon>Araneus</taxon>
    </lineage>
</organism>
<keyword evidence="2" id="KW-1185">Reference proteome</keyword>
<reference evidence="1 2" key="1">
    <citation type="journal article" date="2019" name="Sci. Rep.">
        <title>Orb-weaving spider Araneus ventricosus genome elucidates the spidroin gene catalogue.</title>
        <authorList>
            <person name="Kono N."/>
            <person name="Nakamura H."/>
            <person name="Ohtoshi R."/>
            <person name="Moran D.A.P."/>
            <person name="Shinohara A."/>
            <person name="Yoshida Y."/>
            <person name="Fujiwara M."/>
            <person name="Mori M."/>
            <person name="Tomita M."/>
            <person name="Arakawa K."/>
        </authorList>
    </citation>
    <scope>NUCLEOTIDE SEQUENCE [LARGE SCALE GENOMIC DNA]</scope>
</reference>
<evidence type="ECO:0000313" key="2">
    <source>
        <dbReference type="Proteomes" id="UP000499080"/>
    </source>
</evidence>
<protein>
    <submittedName>
        <fullName evidence="1">Transposable element Tcb1 transposase</fullName>
    </submittedName>
</protein>
<accession>A0A4Y2KAI4</accession>
<comment type="caution">
    <text evidence="1">The sequence shown here is derived from an EMBL/GenBank/DDBJ whole genome shotgun (WGS) entry which is preliminary data.</text>
</comment>
<gene>
    <name evidence="1" type="primary">TCB1_172</name>
    <name evidence="1" type="ORF">AVEN_181011_1</name>
</gene>
<evidence type="ECO:0000313" key="1">
    <source>
        <dbReference type="EMBL" id="GBM98969.1"/>
    </source>
</evidence>
<feature type="non-terminal residue" evidence="1">
    <location>
        <position position="1"/>
    </location>
</feature>
<dbReference type="Proteomes" id="UP000499080">
    <property type="component" value="Unassembled WGS sequence"/>
</dbReference>
<sequence>YNVHKHTDGKC</sequence>
<proteinExistence type="predicted"/>
<dbReference type="EMBL" id="BGPR01004375">
    <property type="protein sequence ID" value="GBM98969.1"/>
    <property type="molecule type" value="Genomic_DNA"/>
</dbReference>